<keyword evidence="2" id="KW-1185">Reference proteome</keyword>
<evidence type="ECO:0000313" key="1">
    <source>
        <dbReference type="EMBL" id="WMW77777.1"/>
    </source>
</evidence>
<accession>A0ABY9R956</accession>
<protein>
    <submittedName>
        <fullName evidence="1">Uncharacterized protein</fullName>
    </submittedName>
</protein>
<sequence>MGQEYTQDGCNEQLLTPEILKKYIKNVDEETLYELSIQLYEFTKLILEKTKDEN</sequence>
<dbReference type="RefSeq" id="WP_309532112.1">
    <property type="nucleotide sequence ID" value="NZ_CP133721.1"/>
</dbReference>
<dbReference type="EMBL" id="CP133721">
    <property type="protein sequence ID" value="WMW77777.1"/>
    <property type="molecule type" value="Genomic_DNA"/>
</dbReference>
<evidence type="ECO:0000313" key="2">
    <source>
        <dbReference type="Proteomes" id="UP001180481"/>
    </source>
</evidence>
<gene>
    <name evidence="1" type="ORF">RF683_09835</name>
</gene>
<proteinExistence type="predicted"/>
<organism evidence="1 2">
    <name type="scientific">Flavobacterium nakdongensis</name>
    <dbReference type="NCBI Taxonomy" id="3073563"/>
    <lineage>
        <taxon>Bacteria</taxon>
        <taxon>Pseudomonadati</taxon>
        <taxon>Bacteroidota</taxon>
        <taxon>Flavobacteriia</taxon>
        <taxon>Flavobacteriales</taxon>
        <taxon>Flavobacteriaceae</taxon>
        <taxon>Flavobacterium</taxon>
    </lineage>
</organism>
<reference evidence="1" key="1">
    <citation type="submission" date="2023-09" db="EMBL/GenBank/DDBJ databases">
        <title>Flavobacterium sp. 20NA77.7 isolated from freshwater.</title>
        <authorList>
            <person name="Le V."/>
            <person name="Ko S.-R."/>
            <person name="Ahn C.-Y."/>
            <person name="Oh H.-M."/>
        </authorList>
    </citation>
    <scope>NUCLEOTIDE SEQUENCE</scope>
    <source>
        <strain evidence="1">20NA77.7</strain>
    </source>
</reference>
<dbReference type="Proteomes" id="UP001180481">
    <property type="component" value="Chromosome"/>
</dbReference>
<name>A0ABY9R956_9FLAO</name>